<name>A0ACC2THJ8_9FUNG</name>
<gene>
    <name evidence="1" type="primary">CET1_1</name>
    <name evidence="1" type="ORF">DSO57_1009945</name>
</gene>
<keyword evidence="2" id="KW-1185">Reference proteome</keyword>
<comment type="caution">
    <text evidence="1">The sequence shown here is derived from an EMBL/GenBank/DDBJ whole genome shotgun (WGS) entry which is preliminary data.</text>
</comment>
<evidence type="ECO:0000313" key="2">
    <source>
        <dbReference type="Proteomes" id="UP001165960"/>
    </source>
</evidence>
<dbReference type="Proteomes" id="UP001165960">
    <property type="component" value="Unassembled WGS sequence"/>
</dbReference>
<dbReference type="EMBL" id="QTSX02002872">
    <property type="protein sequence ID" value="KAJ9074077.1"/>
    <property type="molecule type" value="Genomic_DNA"/>
</dbReference>
<accession>A0ACC2THJ8</accession>
<evidence type="ECO:0000313" key="1">
    <source>
        <dbReference type="EMBL" id="KAJ9074077.1"/>
    </source>
</evidence>
<reference evidence="1" key="1">
    <citation type="submission" date="2022-04" db="EMBL/GenBank/DDBJ databases">
        <title>Genome of the entomopathogenic fungus Entomophthora muscae.</title>
        <authorList>
            <person name="Elya C."/>
            <person name="Lovett B.R."/>
            <person name="Lee E."/>
            <person name="Macias A.M."/>
            <person name="Hajek A.E."/>
            <person name="De Bivort B.L."/>
            <person name="Kasson M.T."/>
            <person name="De Fine Licht H.H."/>
            <person name="Stajich J.E."/>
        </authorList>
    </citation>
    <scope>NUCLEOTIDE SEQUENCE</scope>
    <source>
        <strain evidence="1">Berkeley</strain>
    </source>
</reference>
<sequence>MSTKRKNSQDLGSESKNLKTSPEVFNMLDHFRMSSWLYLTSCPKTNEKKAPYICELSIFNRQAHDSIVKVVAEFIGRYLDRPNVEIEAKLGLLIDKNTHSRLHLPIMTEAAITQDRFIRFQSDMSQAQHQHFNQMLNTRVNETNSAGYKGKRISYKHLYEKDTFYVAKGGKIRVTCDSRTDEIKEDGIVQKTRLDSMDIYSPLNNLDFRISINDEVPMELPTGKPMHVRIKDRLSYEHDLWRVDLTQVKTQGTGPQSNGNSSGMTHELEIEVSNLEVLRNEHNLMKQGKANQYLHFIHCFLNNVRLLAQYSKKH</sequence>
<organism evidence="1 2">
    <name type="scientific">Entomophthora muscae</name>
    <dbReference type="NCBI Taxonomy" id="34485"/>
    <lineage>
        <taxon>Eukaryota</taxon>
        <taxon>Fungi</taxon>
        <taxon>Fungi incertae sedis</taxon>
        <taxon>Zoopagomycota</taxon>
        <taxon>Entomophthoromycotina</taxon>
        <taxon>Entomophthoromycetes</taxon>
        <taxon>Entomophthorales</taxon>
        <taxon>Entomophthoraceae</taxon>
        <taxon>Entomophthora</taxon>
    </lineage>
</organism>
<proteinExistence type="predicted"/>
<protein>
    <submittedName>
        <fullName evidence="1">mRNA-capping enzyme subunit beta</fullName>
    </submittedName>
</protein>